<proteinExistence type="predicted"/>
<dbReference type="AlphaFoldDB" id="A0A0E3WUJ4"/>
<dbReference type="GeneID" id="24830920"/>
<dbReference type="PATRIC" id="fig|1434110.4.peg.2154"/>
<dbReference type="Proteomes" id="UP000033101">
    <property type="component" value="Chromosome"/>
</dbReference>
<evidence type="ECO:0008006" key="3">
    <source>
        <dbReference type="Google" id="ProtNLM"/>
    </source>
</evidence>
<reference evidence="1 2" key="1">
    <citation type="submission" date="2014-07" db="EMBL/GenBank/DDBJ databases">
        <title>Methanogenic archaea and the global carbon cycle.</title>
        <authorList>
            <person name="Henriksen J.R."/>
            <person name="Luke J."/>
            <person name="Reinhart S."/>
            <person name="Benedict M.N."/>
            <person name="Youngblut N.D."/>
            <person name="Metcalf M.E."/>
            <person name="Whitaker R.J."/>
            <person name="Metcalf W.W."/>
        </authorList>
    </citation>
    <scope>NUCLEOTIDE SEQUENCE [LARGE SCALE GENOMIC DNA]</scope>
    <source>
        <strain evidence="1 2">HB-1</strain>
    </source>
</reference>
<protein>
    <recommendedName>
        <fullName evidence="3">NurA domain-containing protein</fullName>
    </recommendedName>
</protein>
<keyword evidence="2" id="KW-1185">Reference proteome</keyword>
<organism evidence="1 2">
    <name type="scientific">Methanosarcina horonobensis HB-1 = JCM 15518</name>
    <dbReference type="NCBI Taxonomy" id="1434110"/>
    <lineage>
        <taxon>Archaea</taxon>
        <taxon>Methanobacteriati</taxon>
        <taxon>Methanobacteriota</taxon>
        <taxon>Stenosarchaea group</taxon>
        <taxon>Methanomicrobia</taxon>
        <taxon>Methanosarcinales</taxon>
        <taxon>Methanosarcinaceae</taxon>
        <taxon>Methanosarcina</taxon>
    </lineage>
</organism>
<dbReference type="EMBL" id="CP009516">
    <property type="protein sequence ID" value="AKB78190.1"/>
    <property type="molecule type" value="Genomic_DNA"/>
</dbReference>
<dbReference type="OrthoDB" id="375622at2157"/>
<dbReference type="RefSeq" id="WP_048143319.1">
    <property type="nucleotide sequence ID" value="NZ_CP009516.1"/>
</dbReference>
<name>A0A0E3WUJ4_9EURY</name>
<sequence length="385" mass="44253">MLDVNTLPPLKKAINDRAKADRFLLDNLRKEVRYFAPDKHRIQPYSTTAVSLVASDGGNNKLAFDPFYVQLIRVTDSYGKELCLDAVSPSTDTDELSDCQFNPDGTPRTALGKMMRGLRVTKLHRLSPMIPKGAKIRSDPHSVKPGWVMVYRDLCEWAVLYERLCHTTFATDTLIVRDGLLRSKIFSKDLFIKWRKNVEEAIIRIQQEDKRRVFLVGLAKHSKVIDRYQLAMAIEDIFPSGDAWYVRIPRDLEAKAYIWQEYARGAEVEGEETEAPKFVAGDMYLVRFGKMSGDPIWAVDIFSHQSPHSSEIFGYLLNDAINGFPVPFYPLCLQKAHEYAQVVDFDLEIFQDEIYSAVRDLLPPEKQPIIDSWRFKSDVSMRRYG</sequence>
<dbReference type="KEGG" id="mhor:MSHOH_1707"/>
<dbReference type="STRING" id="1434110.MSHOH_1707"/>
<dbReference type="HOGENOM" id="CLU_716910_0_0_2"/>
<accession>A0A0E3WUJ4</accession>
<evidence type="ECO:0000313" key="1">
    <source>
        <dbReference type="EMBL" id="AKB78190.1"/>
    </source>
</evidence>
<gene>
    <name evidence="1" type="ORF">MSHOH_1707</name>
</gene>
<evidence type="ECO:0000313" key="2">
    <source>
        <dbReference type="Proteomes" id="UP000033101"/>
    </source>
</evidence>